<dbReference type="InterPro" id="IPR013024">
    <property type="entry name" value="GGCT-like"/>
</dbReference>
<proteinExistence type="predicted"/>
<dbReference type="InterPro" id="IPR036568">
    <property type="entry name" value="GGCT-like_sf"/>
</dbReference>
<accession>A0ABY6CKC5</accession>
<feature type="domain" description="Gamma-glutamylcyclotransferase AIG2-like" evidence="1">
    <location>
        <begin position="7"/>
        <end position="122"/>
    </location>
</feature>
<dbReference type="EMBL" id="CP106679">
    <property type="protein sequence ID" value="UXP30942.1"/>
    <property type="molecule type" value="Genomic_DNA"/>
</dbReference>
<protein>
    <submittedName>
        <fullName evidence="2">Gamma-glutamylcyclotransferase</fullName>
    </submittedName>
</protein>
<gene>
    <name evidence="2" type="ORF">N6H18_11325</name>
</gene>
<dbReference type="InterPro" id="IPR009288">
    <property type="entry name" value="AIG2-like_dom"/>
</dbReference>
<organism evidence="2 3">
    <name type="scientific">Reichenbachiella agarivorans</name>
    <dbReference type="NCBI Taxonomy" id="2979464"/>
    <lineage>
        <taxon>Bacteria</taxon>
        <taxon>Pseudomonadati</taxon>
        <taxon>Bacteroidota</taxon>
        <taxon>Cytophagia</taxon>
        <taxon>Cytophagales</taxon>
        <taxon>Reichenbachiellaceae</taxon>
        <taxon>Reichenbachiella</taxon>
    </lineage>
</organism>
<dbReference type="Gene3D" id="3.10.490.10">
    <property type="entry name" value="Gamma-glutamyl cyclotransferase-like"/>
    <property type="match status" value="1"/>
</dbReference>
<keyword evidence="3" id="KW-1185">Reference proteome</keyword>
<dbReference type="SUPFAM" id="SSF110857">
    <property type="entry name" value="Gamma-glutamyl cyclotransferase-like"/>
    <property type="match status" value="1"/>
</dbReference>
<reference evidence="2" key="1">
    <citation type="submission" date="2022-09" db="EMBL/GenBank/DDBJ databases">
        <title>Comparative genomics and taxonomic characterization of three novel marine species of genus Reichenbachiella exhibiting antioxidant and polysaccharide degradation activities.</title>
        <authorList>
            <person name="Muhammad N."/>
            <person name="Lee Y.-J."/>
            <person name="Ko J."/>
            <person name="Kim S.-G."/>
        </authorList>
    </citation>
    <scope>NUCLEOTIDE SEQUENCE</scope>
    <source>
        <strain evidence="2">BKB1-1</strain>
    </source>
</reference>
<name>A0ABY6CKC5_9BACT</name>
<dbReference type="Pfam" id="PF06094">
    <property type="entry name" value="GGACT"/>
    <property type="match status" value="1"/>
</dbReference>
<sequence>MSPKEYLFVYGTLMQSFDNPYAQLLRSNSTLIGEGYMLGRLYLIEHYPGVIVSTVSEERVYGQLFELSDNHQEVLDQLDPYEGIGAQFSAPQEYVREKVSIHCAQGTIQSWVYIYNRPIKEENYLVSGVFTHIPDRLL</sequence>
<dbReference type="Proteomes" id="UP001065174">
    <property type="component" value="Chromosome"/>
</dbReference>
<dbReference type="CDD" id="cd06661">
    <property type="entry name" value="GGCT_like"/>
    <property type="match status" value="1"/>
</dbReference>
<evidence type="ECO:0000313" key="2">
    <source>
        <dbReference type="EMBL" id="UXP30942.1"/>
    </source>
</evidence>
<evidence type="ECO:0000313" key="3">
    <source>
        <dbReference type="Proteomes" id="UP001065174"/>
    </source>
</evidence>
<evidence type="ECO:0000259" key="1">
    <source>
        <dbReference type="Pfam" id="PF06094"/>
    </source>
</evidence>
<dbReference type="RefSeq" id="WP_262308388.1">
    <property type="nucleotide sequence ID" value="NZ_CP106679.1"/>
</dbReference>